<evidence type="ECO:0000259" key="6">
    <source>
        <dbReference type="Pfam" id="PF14464"/>
    </source>
</evidence>
<reference evidence="7" key="1">
    <citation type="submission" date="2016-10" db="EMBL/GenBank/DDBJ databases">
        <title>The High Quality Genome of Vibrio alginolyticus K01M1.</title>
        <authorList>
            <person name="Wendling C."/>
            <person name="Chibani C.M."/>
            <person name="Hertel R."/>
            <person name="Sproer C."/>
            <person name="Bunk B."/>
            <person name="Overmann J."/>
            <person name="Roth O."/>
            <person name="Liesegang H."/>
        </authorList>
    </citation>
    <scope>NUCLEOTIDE SEQUENCE</scope>
    <source>
        <strain evidence="7">K05K4</strain>
    </source>
</reference>
<gene>
    <name evidence="7" type="ORF">K05K4_24480</name>
</gene>
<proteinExistence type="predicted"/>
<dbReference type="GO" id="GO:0006508">
    <property type="term" value="P:proteolysis"/>
    <property type="evidence" value="ECO:0007669"/>
    <property type="project" value="UniProtKB-KW"/>
</dbReference>
<keyword evidence="2" id="KW-0479">Metal-binding</keyword>
<evidence type="ECO:0000256" key="2">
    <source>
        <dbReference type="ARBA" id="ARBA00022723"/>
    </source>
</evidence>
<feature type="domain" description="JAB" evidence="6">
    <location>
        <begin position="35"/>
        <end position="134"/>
    </location>
</feature>
<protein>
    <recommendedName>
        <fullName evidence="6">JAB domain-containing protein</fullName>
    </recommendedName>
</protein>
<keyword evidence="4" id="KW-0862">Zinc</keyword>
<dbReference type="SUPFAM" id="SSF102712">
    <property type="entry name" value="JAB1/MPN domain"/>
    <property type="match status" value="1"/>
</dbReference>
<sequence length="155" mass="17574">MKFERELTYQDSNGHLVVITEHVLAVLEKYKQTEMQDNEAAGVLLGEERGQHIVVTDLSEPGFGDLRQRNLVDRQGKHHQQKVDDCFHLSGGTVNYIGEWHTHPEDFPQPSQQDRSSWSAHLKGGTPKIVLIVGIKDFWIGKMKGTSLSKLTSRK</sequence>
<keyword evidence="3" id="KW-0378">Hydrolase</keyword>
<dbReference type="InterPro" id="IPR011952">
    <property type="entry name" value="CAP3"/>
</dbReference>
<dbReference type="RefSeq" id="WP_023624319.1">
    <property type="nucleotide sequence ID" value="NZ_CP017889.1"/>
</dbReference>
<evidence type="ECO:0000256" key="1">
    <source>
        <dbReference type="ARBA" id="ARBA00022670"/>
    </source>
</evidence>
<dbReference type="EMBL" id="CP017902">
    <property type="protein sequence ID" value="ARP19272.1"/>
    <property type="molecule type" value="Genomic_DNA"/>
</dbReference>
<keyword evidence="5" id="KW-0482">Metalloprotease</keyword>
<dbReference type="GO" id="GO:0046872">
    <property type="term" value="F:metal ion binding"/>
    <property type="evidence" value="ECO:0007669"/>
    <property type="project" value="UniProtKB-KW"/>
</dbReference>
<evidence type="ECO:0000256" key="5">
    <source>
        <dbReference type="ARBA" id="ARBA00023049"/>
    </source>
</evidence>
<organism evidence="7">
    <name type="scientific">Vibrio alginolyticus</name>
    <dbReference type="NCBI Taxonomy" id="663"/>
    <lineage>
        <taxon>Bacteria</taxon>
        <taxon>Pseudomonadati</taxon>
        <taxon>Pseudomonadota</taxon>
        <taxon>Gammaproteobacteria</taxon>
        <taxon>Vibrionales</taxon>
        <taxon>Vibrionaceae</taxon>
        <taxon>Vibrio</taxon>
    </lineage>
</organism>
<accession>A0A1W6TEW0</accession>
<evidence type="ECO:0000313" key="7">
    <source>
        <dbReference type="EMBL" id="ARP19272.1"/>
    </source>
</evidence>
<dbReference type="AlphaFoldDB" id="A0A1W6TEW0"/>
<name>A0A1W6TEW0_VIBAL</name>
<keyword evidence="1" id="KW-0645">Protease</keyword>
<dbReference type="Pfam" id="PF14464">
    <property type="entry name" value="Prok-JAB"/>
    <property type="match status" value="1"/>
</dbReference>
<dbReference type="GO" id="GO:0008237">
    <property type="term" value="F:metallopeptidase activity"/>
    <property type="evidence" value="ECO:0007669"/>
    <property type="project" value="UniProtKB-KW"/>
</dbReference>
<evidence type="ECO:0000256" key="4">
    <source>
        <dbReference type="ARBA" id="ARBA00022833"/>
    </source>
</evidence>
<dbReference type="Gene3D" id="3.40.140.10">
    <property type="entry name" value="Cytidine Deaminase, domain 2"/>
    <property type="match status" value="1"/>
</dbReference>
<evidence type="ECO:0000256" key="3">
    <source>
        <dbReference type="ARBA" id="ARBA00022801"/>
    </source>
</evidence>
<dbReference type="InterPro" id="IPR028090">
    <property type="entry name" value="JAB_dom_prok"/>
</dbReference>
<dbReference type="NCBIfam" id="TIGR02256">
    <property type="entry name" value="ICE_VC0181"/>
    <property type="match status" value="1"/>
</dbReference>